<dbReference type="RefSeq" id="WP_113969685.1">
    <property type="nucleotide sequence ID" value="NZ_QNRJ01000006.1"/>
</dbReference>
<dbReference type="Proteomes" id="UP000252118">
    <property type="component" value="Unassembled WGS sequence"/>
</dbReference>
<feature type="coiled-coil region" evidence="1">
    <location>
        <begin position="191"/>
        <end position="222"/>
    </location>
</feature>
<dbReference type="EMBL" id="QNRJ01000006">
    <property type="protein sequence ID" value="RBP04491.1"/>
    <property type="molecule type" value="Genomic_DNA"/>
</dbReference>
<proteinExistence type="predicted"/>
<dbReference type="OrthoDB" id="2221833at2"/>
<sequence length="245" mass="28718">MNKLINIIFKEAGFELYEGINFKGNYSTNFSFFTRTNNNKFDFYLVAKFKEGEVALEGLQDQLDQCFDSILMEISVSGIDKNLSLLLLLETESLYYSKERTKYIYSLEEDPYDFKKYVLTYTKNQLETLENKLNETREVPVIEVLNYLLQEKKLFTSFKKKQEDRSPVEGQEANLYDLVSKLFIKLPFLSVIMKQEELVSLKKEIDEKLNQTQTKIVSLMLEQHSKDPELNINDILPAIGVEYIE</sequence>
<organism evidence="2 3">
    <name type="scientific">Rossellomorea aquimaris</name>
    <dbReference type="NCBI Taxonomy" id="189382"/>
    <lineage>
        <taxon>Bacteria</taxon>
        <taxon>Bacillati</taxon>
        <taxon>Bacillota</taxon>
        <taxon>Bacilli</taxon>
        <taxon>Bacillales</taxon>
        <taxon>Bacillaceae</taxon>
        <taxon>Rossellomorea</taxon>
    </lineage>
</organism>
<evidence type="ECO:0000313" key="3">
    <source>
        <dbReference type="Proteomes" id="UP000252118"/>
    </source>
</evidence>
<keyword evidence="1" id="KW-0175">Coiled coil</keyword>
<comment type="caution">
    <text evidence="2">The sequence shown here is derived from an EMBL/GenBank/DDBJ whole genome shotgun (WGS) entry which is preliminary data.</text>
</comment>
<evidence type="ECO:0000313" key="2">
    <source>
        <dbReference type="EMBL" id="RBP04491.1"/>
    </source>
</evidence>
<accession>A0A366EQ46</accession>
<gene>
    <name evidence="2" type="ORF">DET59_106283</name>
</gene>
<reference evidence="2 3" key="1">
    <citation type="submission" date="2018-06" db="EMBL/GenBank/DDBJ databases">
        <title>Freshwater and sediment microbial communities from various areas in North America, analyzing microbe dynamics in response to fracking.</title>
        <authorList>
            <person name="Lamendella R."/>
        </authorList>
    </citation>
    <scope>NUCLEOTIDE SEQUENCE [LARGE SCALE GENOMIC DNA]</scope>
    <source>
        <strain evidence="2 3">97B</strain>
    </source>
</reference>
<dbReference type="AlphaFoldDB" id="A0A366EQ46"/>
<name>A0A366EQ46_9BACI</name>
<dbReference type="InterPro" id="IPR046905">
    <property type="entry name" value="ABC-3C_MC1"/>
</dbReference>
<dbReference type="Pfam" id="PF20289">
    <property type="entry name" value="MComp1"/>
    <property type="match status" value="1"/>
</dbReference>
<evidence type="ECO:0000256" key="1">
    <source>
        <dbReference type="SAM" id="Coils"/>
    </source>
</evidence>
<protein>
    <submittedName>
        <fullName evidence="2">Uncharacterized protein</fullName>
    </submittedName>
</protein>